<name>A0ABP1QTS0_9HEXA</name>
<evidence type="ECO:0000256" key="3">
    <source>
        <dbReference type="SAM" id="MobiDB-lite"/>
    </source>
</evidence>
<keyword evidence="6" id="KW-1185">Reference proteome</keyword>
<feature type="compositionally biased region" description="Acidic residues" evidence="3">
    <location>
        <begin position="679"/>
        <end position="700"/>
    </location>
</feature>
<feature type="coiled-coil region" evidence="2">
    <location>
        <begin position="153"/>
        <end position="180"/>
    </location>
</feature>
<gene>
    <name evidence="5" type="ORF">ODALV1_LOCUS15084</name>
</gene>
<dbReference type="Proteomes" id="UP001642540">
    <property type="component" value="Unassembled WGS sequence"/>
</dbReference>
<feature type="coiled-coil region" evidence="2">
    <location>
        <begin position="436"/>
        <end position="495"/>
    </location>
</feature>
<dbReference type="PANTHER" id="PTHR21694">
    <property type="entry name" value="COILED-COIL DOMAIN-CONTAINING PROTEIN 63"/>
    <property type="match status" value="1"/>
</dbReference>
<dbReference type="Pfam" id="PF21773">
    <property type="entry name" value="ODAD1_CC"/>
    <property type="match status" value="1"/>
</dbReference>
<evidence type="ECO:0000256" key="1">
    <source>
        <dbReference type="ARBA" id="ARBA00023054"/>
    </source>
</evidence>
<evidence type="ECO:0000313" key="5">
    <source>
        <dbReference type="EMBL" id="CAL8111489.1"/>
    </source>
</evidence>
<dbReference type="PANTHER" id="PTHR21694:SF18">
    <property type="entry name" value="COILED-COIL DOMAIN-CONTAINING PROTEIN 63"/>
    <property type="match status" value="1"/>
</dbReference>
<protein>
    <recommendedName>
        <fullName evidence="4">ODAD1 central coiled coil region domain-containing protein</fullName>
    </recommendedName>
</protein>
<dbReference type="InterPro" id="IPR049258">
    <property type="entry name" value="ODAD1_CC"/>
</dbReference>
<evidence type="ECO:0000259" key="4">
    <source>
        <dbReference type="Pfam" id="PF21773"/>
    </source>
</evidence>
<feature type="compositionally biased region" description="Acidic residues" evidence="3">
    <location>
        <begin position="15"/>
        <end position="35"/>
    </location>
</feature>
<feature type="compositionally biased region" description="Low complexity" evidence="3">
    <location>
        <begin position="60"/>
        <end position="70"/>
    </location>
</feature>
<proteinExistence type="predicted"/>
<evidence type="ECO:0000256" key="2">
    <source>
        <dbReference type="SAM" id="Coils"/>
    </source>
</evidence>
<comment type="caution">
    <text evidence="5">The sequence shown here is derived from an EMBL/GenBank/DDBJ whole genome shotgun (WGS) entry which is preliminary data.</text>
</comment>
<feature type="region of interest" description="Disordered" evidence="3">
    <location>
        <begin position="1"/>
        <end position="119"/>
    </location>
</feature>
<keyword evidence="1 2" id="KW-0175">Coiled coil</keyword>
<feature type="region of interest" description="Disordered" evidence="3">
    <location>
        <begin position="638"/>
        <end position="700"/>
    </location>
</feature>
<sequence length="700" mass="79653">MDNDDTDDAPYQGDVEADEGDMPELAVDELGEGEGGETNLDETMTQRTSEQEDVPPPPEGQAEGGENAAPTEVTPEQPAEAPPADGTATEGEQGDGAKGTEKKKKKHHRDQAQTDDPEVDFETLVREEFKKLHRQYRLMEDARHAIAGASGKLSKQGRLLERLRDEKEDLLTDLKNARCRAYRMRDKQSINTILEALERYEKYKADITACLLSIAEMEANVDRITQRLVEQKLKVQALYGQSMTVPDAEHRKRILEDRLYHVTTQTDTLVTQNKELKVEINMMLKLRGSFYRRMLHIKKVSGKIKQRMGEVVYEATSAYDQRDDWVNKINILRERNDKDSKQHVLEIKEFQRVLHHDSKIHEFLAIKNKERELLENNSQRMDRKNRGKISELDQLLAAYKRSFKAILNMAKSRDIESLVNTYLEEEQKNYAVFKFITDLNHETNCLQEDIGRIKEEIEQLSEQSKETARLQEDTLADFDKKLEAATKNLDDTLKEWTIADKQLEEFGHLLDEAFTLAGCSNAPIVALLGNQNGMGPHNICLCMKALEHRVTELLFEKGMLEVRKLVEIDGNQLPKKPQLWTQGQKPPPQGGPFKPVVHVTGRVDSEQDDEDAELKAWSERPIYFSEMKDVIKQKMQAMQIQDGRSETKVQETYPELQDEAFGKKDDAPPPPAPAAAAAAEEEEDEGGEEAGEAGEEAEEE</sequence>
<organism evidence="5 6">
    <name type="scientific">Orchesella dallaii</name>
    <dbReference type="NCBI Taxonomy" id="48710"/>
    <lineage>
        <taxon>Eukaryota</taxon>
        <taxon>Metazoa</taxon>
        <taxon>Ecdysozoa</taxon>
        <taxon>Arthropoda</taxon>
        <taxon>Hexapoda</taxon>
        <taxon>Collembola</taxon>
        <taxon>Entomobryomorpha</taxon>
        <taxon>Entomobryoidea</taxon>
        <taxon>Orchesellidae</taxon>
        <taxon>Orchesellinae</taxon>
        <taxon>Orchesella</taxon>
    </lineage>
</organism>
<evidence type="ECO:0000313" key="6">
    <source>
        <dbReference type="Proteomes" id="UP001642540"/>
    </source>
</evidence>
<dbReference type="InterPro" id="IPR051876">
    <property type="entry name" value="ODA-DC/CCD"/>
</dbReference>
<accession>A0ABP1QTS0</accession>
<reference evidence="5 6" key="1">
    <citation type="submission" date="2024-08" db="EMBL/GenBank/DDBJ databases">
        <authorList>
            <person name="Cucini C."/>
            <person name="Frati F."/>
        </authorList>
    </citation>
    <scope>NUCLEOTIDE SEQUENCE [LARGE SCALE GENOMIC DNA]</scope>
</reference>
<feature type="domain" description="ODAD1 central coiled coil region" evidence="4">
    <location>
        <begin position="251"/>
        <end position="529"/>
    </location>
</feature>
<dbReference type="EMBL" id="CAXLJM020000046">
    <property type="protein sequence ID" value="CAL8111489.1"/>
    <property type="molecule type" value="Genomic_DNA"/>
</dbReference>